<feature type="domain" description="BT-3987-like N-terminal" evidence="1">
    <location>
        <begin position="32"/>
        <end position="150"/>
    </location>
</feature>
<dbReference type="PROSITE" id="PS51257">
    <property type="entry name" value="PROKAR_LIPOPROTEIN"/>
    <property type="match status" value="1"/>
</dbReference>
<dbReference type="Pfam" id="PF08522">
    <property type="entry name" value="BT_3987-like_N"/>
    <property type="match status" value="1"/>
</dbReference>
<reference evidence="3 4" key="1">
    <citation type="submission" date="2020-08" db="EMBL/GenBank/DDBJ databases">
        <title>Genomic Encyclopedia of Type Strains, Phase IV (KMG-IV): sequencing the most valuable type-strain genomes for metagenomic binning, comparative biology and taxonomic classification.</title>
        <authorList>
            <person name="Goeker M."/>
        </authorList>
    </citation>
    <scope>NUCLEOTIDE SEQUENCE [LARGE SCALE GENOMIC DNA]</scope>
    <source>
        <strain evidence="3 4">DSM 102983</strain>
    </source>
</reference>
<evidence type="ECO:0000313" key="4">
    <source>
        <dbReference type="Proteomes" id="UP000533637"/>
    </source>
</evidence>
<sequence length="306" mass="35332">MKLIKIAAAFLCLLLTSCEGYEIFEKELYEKIVYVLAENDEFYEVHSLDSLVSTGRVVVAVSGTEPVTELVTVEFEYDAETVEEYRKKEGATTPNVYMDLTNPHIEIPSMITTIDPADNPPRGFLTINVKPEGLSPDSTYYVPLKIKSSSLDSISVENDHVMYRIYIKNRFADQEEATRYSASVTFDESMPYVLDKTVLPLSKDEIRTTVGTETFEATIASIATRCMVIKIKADNSLVLSAYDPDYMELEMFDDEEYNNQYRRDVAGESRFYYAYRYRVRTTPDEEWGEWKTVRENMLRFKKEELE</sequence>
<protein>
    <recommendedName>
        <fullName evidence="5">DUF4361 domain-containing protein</fullName>
    </recommendedName>
</protein>
<accession>A0ABR6KLB5</accession>
<dbReference type="Gene3D" id="2.60.40.1740">
    <property type="entry name" value="hypothetical protein (bacova_03559)"/>
    <property type="match status" value="1"/>
</dbReference>
<gene>
    <name evidence="3" type="ORF">GGQ57_002206</name>
</gene>
<dbReference type="InterPro" id="IPR025371">
    <property type="entry name" value="BT_3044-like_C"/>
</dbReference>
<evidence type="ECO:0000259" key="1">
    <source>
        <dbReference type="Pfam" id="PF08522"/>
    </source>
</evidence>
<name>A0ABR6KLB5_9BACT</name>
<dbReference type="Pfam" id="PF14274">
    <property type="entry name" value="BT_3044-like_C"/>
    <property type="match status" value="1"/>
</dbReference>
<dbReference type="EMBL" id="JACHOC010000004">
    <property type="protein sequence ID" value="MBB4622306.1"/>
    <property type="molecule type" value="Genomic_DNA"/>
</dbReference>
<evidence type="ECO:0008006" key="5">
    <source>
        <dbReference type="Google" id="ProtNLM"/>
    </source>
</evidence>
<dbReference type="RefSeq" id="WP_183670663.1">
    <property type="nucleotide sequence ID" value="NZ_BMPB01000018.1"/>
</dbReference>
<comment type="caution">
    <text evidence="3">The sequence shown here is derived from an EMBL/GenBank/DDBJ whole genome shotgun (WGS) entry which is preliminary data.</text>
</comment>
<dbReference type="Proteomes" id="UP000533637">
    <property type="component" value="Unassembled WGS sequence"/>
</dbReference>
<organism evidence="3 4">
    <name type="scientific">Parabacteroides faecis</name>
    <dbReference type="NCBI Taxonomy" id="1217282"/>
    <lineage>
        <taxon>Bacteria</taxon>
        <taxon>Pseudomonadati</taxon>
        <taxon>Bacteroidota</taxon>
        <taxon>Bacteroidia</taxon>
        <taxon>Bacteroidales</taxon>
        <taxon>Tannerellaceae</taxon>
        <taxon>Parabacteroides</taxon>
    </lineage>
</organism>
<dbReference type="InterPro" id="IPR013728">
    <property type="entry name" value="BT_3987-like_N"/>
</dbReference>
<feature type="domain" description="BT-3044-like C-terminal" evidence="2">
    <location>
        <begin position="160"/>
        <end position="297"/>
    </location>
</feature>
<proteinExistence type="predicted"/>
<evidence type="ECO:0000259" key="2">
    <source>
        <dbReference type="Pfam" id="PF14274"/>
    </source>
</evidence>
<evidence type="ECO:0000313" key="3">
    <source>
        <dbReference type="EMBL" id="MBB4622306.1"/>
    </source>
</evidence>
<keyword evidence="4" id="KW-1185">Reference proteome</keyword>